<dbReference type="InterPro" id="IPR021144">
    <property type="entry name" value="UPF0597"/>
</dbReference>
<comment type="caution">
    <text evidence="1">The sequence shown here is derived from an EMBL/GenBank/DDBJ whole genome shotgun (WGS) entry which is preliminary data.</text>
</comment>
<dbReference type="PANTHER" id="PTHR30501">
    <property type="entry name" value="UPF0597 PROTEIN YHAM"/>
    <property type="match status" value="1"/>
</dbReference>
<gene>
    <name evidence="1" type="ORF">FYJ34_11525</name>
</gene>
<keyword evidence="2" id="KW-1185">Reference proteome</keyword>
<name>A0A6N7V2N9_9FIRM</name>
<dbReference type="GO" id="GO:0080146">
    <property type="term" value="F:L-cysteine desulfhydrase activity"/>
    <property type="evidence" value="ECO:0007669"/>
    <property type="project" value="TreeGrafter"/>
</dbReference>
<evidence type="ECO:0008006" key="3">
    <source>
        <dbReference type="Google" id="ProtNLM"/>
    </source>
</evidence>
<evidence type="ECO:0000313" key="1">
    <source>
        <dbReference type="EMBL" id="MSR94859.1"/>
    </source>
</evidence>
<dbReference type="RefSeq" id="WP_154478929.1">
    <property type="nucleotide sequence ID" value="NZ_VULY01000024.1"/>
</dbReference>
<accession>A0A6N7V2N9</accession>
<proteinExistence type="predicted"/>
<dbReference type="EMBL" id="VULY01000024">
    <property type="protein sequence ID" value="MSR94859.1"/>
    <property type="molecule type" value="Genomic_DNA"/>
</dbReference>
<organism evidence="1 2">
    <name type="scientific">Suipraeoptans intestinalis</name>
    <dbReference type="NCBI Taxonomy" id="2606628"/>
    <lineage>
        <taxon>Bacteria</taxon>
        <taxon>Bacillati</taxon>
        <taxon>Bacillota</taxon>
        <taxon>Clostridia</taxon>
        <taxon>Lachnospirales</taxon>
        <taxon>Lachnospiraceae</taxon>
        <taxon>Suipraeoptans</taxon>
    </lineage>
</organism>
<reference evidence="1 2" key="1">
    <citation type="submission" date="2019-08" db="EMBL/GenBank/DDBJ databases">
        <title>In-depth cultivation of the pig gut microbiome towards novel bacterial diversity and tailored functional studies.</title>
        <authorList>
            <person name="Wylensek D."/>
            <person name="Hitch T.C.A."/>
            <person name="Clavel T."/>
        </authorList>
    </citation>
    <scope>NUCLEOTIDE SEQUENCE [LARGE SCALE GENOMIC DNA]</scope>
    <source>
        <strain evidence="1 2">68-1-5</strain>
    </source>
</reference>
<dbReference type="Proteomes" id="UP000434409">
    <property type="component" value="Unassembled WGS sequence"/>
</dbReference>
<sequence length="150" mass="16277">MDKTVYNAFVELLGSELRLAMGCTEPIAVAYAAAKAREVLGQFPERIEMYCSGNIIKNVKAVTVPNSGGRRGLEVASILGAAFGDASLELEVISRVKDEEIARLQKLLDKDICHCHLETGKDNLYIRTEVFHGADSALVEIAENTPTSHG</sequence>
<evidence type="ECO:0000313" key="2">
    <source>
        <dbReference type="Proteomes" id="UP000434409"/>
    </source>
</evidence>
<dbReference type="GO" id="GO:0019450">
    <property type="term" value="P:L-cysteine catabolic process to pyruvate"/>
    <property type="evidence" value="ECO:0007669"/>
    <property type="project" value="TreeGrafter"/>
</dbReference>
<dbReference type="AlphaFoldDB" id="A0A6N7V2N9"/>
<protein>
    <recommendedName>
        <fullName evidence="3">Serine dehydratase subunit alpha family protein</fullName>
    </recommendedName>
</protein>
<dbReference type="PANTHER" id="PTHR30501:SF2">
    <property type="entry name" value="UPF0597 PROTEIN YHAM"/>
    <property type="match status" value="1"/>
</dbReference>